<dbReference type="AlphaFoldDB" id="A0A1B6HYQ8"/>
<proteinExistence type="predicted"/>
<feature type="non-terminal residue" evidence="1">
    <location>
        <position position="1"/>
    </location>
</feature>
<protein>
    <submittedName>
        <fullName evidence="1">Uncharacterized protein</fullName>
    </submittedName>
</protein>
<gene>
    <name evidence="1" type="ORF">g.49193</name>
</gene>
<organism evidence="1">
    <name type="scientific">Homalodisca liturata</name>
    <dbReference type="NCBI Taxonomy" id="320908"/>
    <lineage>
        <taxon>Eukaryota</taxon>
        <taxon>Metazoa</taxon>
        <taxon>Ecdysozoa</taxon>
        <taxon>Arthropoda</taxon>
        <taxon>Hexapoda</taxon>
        <taxon>Insecta</taxon>
        <taxon>Pterygota</taxon>
        <taxon>Neoptera</taxon>
        <taxon>Paraneoptera</taxon>
        <taxon>Hemiptera</taxon>
        <taxon>Auchenorrhyncha</taxon>
        <taxon>Membracoidea</taxon>
        <taxon>Cicadellidae</taxon>
        <taxon>Cicadellinae</taxon>
        <taxon>Proconiini</taxon>
        <taxon>Homalodisca</taxon>
    </lineage>
</organism>
<dbReference type="InterPro" id="IPR039782">
    <property type="entry name" value="VPS13B"/>
</dbReference>
<name>A0A1B6HYQ8_9HEMI</name>
<feature type="non-terminal residue" evidence="1">
    <location>
        <position position="181"/>
    </location>
</feature>
<evidence type="ECO:0000313" key="1">
    <source>
        <dbReference type="EMBL" id="JAS79802.1"/>
    </source>
</evidence>
<dbReference type="EMBL" id="GECU01027904">
    <property type="protein sequence ID" value="JAS79802.1"/>
    <property type="molecule type" value="Transcribed_RNA"/>
</dbReference>
<reference evidence="1" key="1">
    <citation type="submission" date="2015-11" db="EMBL/GenBank/DDBJ databases">
        <title>De novo transcriptome assembly of four potential Pierce s Disease insect vectors from Arizona vineyards.</title>
        <authorList>
            <person name="Tassone E.E."/>
        </authorList>
    </citation>
    <scope>NUCLEOTIDE SEQUENCE</scope>
</reference>
<sequence>YQSCVPPVPLVTTGYTTSDCQQWSLVTGHVHARLGPALSHTLASSLASWGSQPTHYAVLTPYVVCNNTCLPIRFRQSGSDEYIALQCFQCHLYSWRTTKRPLELEFGLLEPEDNEWSKGLVLQAGTNTVVKLMTAGRQYALIVSVKRLSSTVNQVVVNGQLALHNSLAVPLEIRIVPDSGD</sequence>
<dbReference type="PANTHER" id="PTHR12517">
    <property type="entry name" value="VACUOLAR PROTEIN SORTING-ASSOCIATED PROTEIN 13B"/>
    <property type="match status" value="1"/>
</dbReference>
<accession>A0A1B6HYQ8</accession>
<dbReference type="PANTHER" id="PTHR12517:SF0">
    <property type="entry name" value="INTERMEMBRANE LIPID TRANSFER PROTEIN VPS13B"/>
    <property type="match status" value="1"/>
</dbReference>